<dbReference type="InterPro" id="IPR036661">
    <property type="entry name" value="Luciferase-like_sf"/>
</dbReference>
<reference evidence="7" key="1">
    <citation type="journal article" date="2020" name="Stud. Mycol.">
        <title>101 Dothideomycetes genomes: a test case for predicting lifestyles and emergence of pathogens.</title>
        <authorList>
            <person name="Haridas S."/>
            <person name="Albert R."/>
            <person name="Binder M."/>
            <person name="Bloem J."/>
            <person name="Labutti K."/>
            <person name="Salamov A."/>
            <person name="Andreopoulos B."/>
            <person name="Baker S."/>
            <person name="Barry K."/>
            <person name="Bills G."/>
            <person name="Bluhm B."/>
            <person name="Cannon C."/>
            <person name="Castanera R."/>
            <person name="Culley D."/>
            <person name="Daum C."/>
            <person name="Ezra D."/>
            <person name="Gonzalez J."/>
            <person name="Henrissat B."/>
            <person name="Kuo A."/>
            <person name="Liang C."/>
            <person name="Lipzen A."/>
            <person name="Lutzoni F."/>
            <person name="Magnuson J."/>
            <person name="Mondo S."/>
            <person name="Nolan M."/>
            <person name="Ohm R."/>
            <person name="Pangilinan J."/>
            <person name="Park H.-J."/>
            <person name="Ramirez L."/>
            <person name="Alfaro M."/>
            <person name="Sun H."/>
            <person name="Tritt A."/>
            <person name="Yoshinaga Y."/>
            <person name="Zwiers L.-H."/>
            <person name="Turgeon B."/>
            <person name="Goodwin S."/>
            <person name="Spatafora J."/>
            <person name="Crous P."/>
            <person name="Grigoriev I."/>
        </authorList>
    </citation>
    <scope>NUCLEOTIDE SEQUENCE</scope>
    <source>
        <strain evidence="7">CBS 627.86</strain>
    </source>
</reference>
<dbReference type="PANTHER" id="PTHR30011:SF16">
    <property type="entry name" value="C2H2 FINGER DOMAIN TRANSCRIPTION FACTOR (EUROFUNG)-RELATED"/>
    <property type="match status" value="1"/>
</dbReference>
<proteinExistence type="inferred from homology"/>
<keyword evidence="3" id="KW-0560">Oxidoreductase</keyword>
<gene>
    <name evidence="7" type="ORF">BDV96DRAFT_642238</name>
</gene>
<keyword evidence="4" id="KW-0503">Monooxygenase</keyword>
<evidence type="ECO:0000256" key="4">
    <source>
        <dbReference type="ARBA" id="ARBA00023033"/>
    </source>
</evidence>
<protein>
    <submittedName>
        <fullName evidence="7">Luciferase-like domain-containing protein</fullName>
    </submittedName>
</protein>
<dbReference type="EMBL" id="ML977315">
    <property type="protein sequence ID" value="KAF2119199.1"/>
    <property type="molecule type" value="Genomic_DNA"/>
</dbReference>
<dbReference type="SUPFAM" id="SSF51679">
    <property type="entry name" value="Bacterial luciferase-like"/>
    <property type="match status" value="1"/>
</dbReference>
<dbReference type="InterPro" id="IPR051260">
    <property type="entry name" value="Diverse_substr_monoxygenases"/>
</dbReference>
<keyword evidence="1" id="KW-0285">Flavoprotein</keyword>
<evidence type="ECO:0000259" key="6">
    <source>
        <dbReference type="Pfam" id="PF00296"/>
    </source>
</evidence>
<dbReference type="Pfam" id="PF00296">
    <property type="entry name" value="Bac_luciferase"/>
    <property type="match status" value="1"/>
</dbReference>
<dbReference type="AlphaFoldDB" id="A0A6A5ZID5"/>
<organism evidence="7 8">
    <name type="scientific">Lophiotrema nucula</name>
    <dbReference type="NCBI Taxonomy" id="690887"/>
    <lineage>
        <taxon>Eukaryota</taxon>
        <taxon>Fungi</taxon>
        <taxon>Dikarya</taxon>
        <taxon>Ascomycota</taxon>
        <taxon>Pezizomycotina</taxon>
        <taxon>Dothideomycetes</taxon>
        <taxon>Pleosporomycetidae</taxon>
        <taxon>Pleosporales</taxon>
        <taxon>Lophiotremataceae</taxon>
        <taxon>Lophiotrema</taxon>
    </lineage>
</organism>
<dbReference type="CDD" id="cd12148">
    <property type="entry name" value="fungal_TF_MHR"/>
    <property type="match status" value="1"/>
</dbReference>
<evidence type="ECO:0000256" key="3">
    <source>
        <dbReference type="ARBA" id="ARBA00023002"/>
    </source>
</evidence>
<accession>A0A6A5ZID5</accession>
<evidence type="ECO:0000313" key="8">
    <source>
        <dbReference type="Proteomes" id="UP000799770"/>
    </source>
</evidence>
<dbReference type="GO" id="GO:0004497">
    <property type="term" value="F:monooxygenase activity"/>
    <property type="evidence" value="ECO:0007669"/>
    <property type="project" value="UniProtKB-KW"/>
</dbReference>
<evidence type="ECO:0000313" key="7">
    <source>
        <dbReference type="EMBL" id="KAF2119199.1"/>
    </source>
</evidence>
<name>A0A6A5ZID5_9PLEO</name>
<dbReference type="Proteomes" id="UP000799770">
    <property type="component" value="Unassembled WGS sequence"/>
</dbReference>
<keyword evidence="2" id="KW-0288">FMN</keyword>
<evidence type="ECO:0000256" key="1">
    <source>
        <dbReference type="ARBA" id="ARBA00022630"/>
    </source>
</evidence>
<dbReference type="PANTHER" id="PTHR30011">
    <property type="entry name" value="ALKANESULFONATE MONOOXYGENASE-RELATED"/>
    <property type="match status" value="1"/>
</dbReference>
<keyword evidence="8" id="KW-1185">Reference proteome</keyword>
<comment type="similarity">
    <text evidence="5">Belongs to the NtaA/SnaA/DszA monooxygenase family.</text>
</comment>
<dbReference type="NCBIfam" id="TIGR03860">
    <property type="entry name" value="FMN_nitrolo"/>
    <property type="match status" value="1"/>
</dbReference>
<dbReference type="InterPro" id="IPR016215">
    <property type="entry name" value="NTA_MOA"/>
</dbReference>
<evidence type="ECO:0000256" key="2">
    <source>
        <dbReference type="ARBA" id="ARBA00022643"/>
    </source>
</evidence>
<dbReference type="OrthoDB" id="5561043at2759"/>
<feature type="domain" description="Luciferase-like" evidence="6">
    <location>
        <begin position="3"/>
        <end position="163"/>
    </location>
</feature>
<dbReference type="Gene3D" id="3.20.20.30">
    <property type="entry name" value="Luciferase-like domain"/>
    <property type="match status" value="1"/>
</dbReference>
<sequence length="431" mass="48275">MADEYMDVVYKLWESSWADDAVQFDKDSRIAFEPSRIKRVEHDGKYHKVSGLAQMYPSPQRTPVLFQAGTSKTGRSFAAKHAEAIYIGGLVPSQTASSVVAIREEAASRGRDPASLKFFVGISPIVGRTVEDAKDKYKRAVENSDPVGGLAQFSGYTGIDLSRFPLDEVFELKDAPGDNAVHSFLDNFNKVVGDIGPWTPRKLGEIMALGGFHPAPVGTPEMVADVFEKWIGEADVDGFNIAYVTTRGSHEDVVDLLVPELQKRGLMWQDYEVEGGTLRENIYSSKGMSLLRYDHYGHKFKHGSGFGGDSLEAWEKEKHPKLPRLPLDVNEDVEDTAVLSQARSSAYNLDTQLMKGRKPTSMSCFVHLTRLHRIESNIQQSIYRVDESGASEAEVDRYMKQLEHWHKTMPRHDNCTPKPHHNFDLEVDIDG</sequence>
<dbReference type="GO" id="GO:0016705">
    <property type="term" value="F:oxidoreductase activity, acting on paired donors, with incorporation or reduction of molecular oxygen"/>
    <property type="evidence" value="ECO:0007669"/>
    <property type="project" value="InterPro"/>
</dbReference>
<dbReference type="InterPro" id="IPR011251">
    <property type="entry name" value="Luciferase-like_dom"/>
</dbReference>
<evidence type="ECO:0000256" key="5">
    <source>
        <dbReference type="ARBA" id="ARBA00033748"/>
    </source>
</evidence>